<accession>A0ABR2FTW0</accession>
<comment type="caution">
    <text evidence="2">The sequence shown here is derived from an EMBL/GenBank/DDBJ whole genome shotgun (WGS) entry which is preliminary data.</text>
</comment>
<organism evidence="2 3">
    <name type="scientific">Hibiscus sabdariffa</name>
    <name type="common">roselle</name>
    <dbReference type="NCBI Taxonomy" id="183260"/>
    <lineage>
        <taxon>Eukaryota</taxon>
        <taxon>Viridiplantae</taxon>
        <taxon>Streptophyta</taxon>
        <taxon>Embryophyta</taxon>
        <taxon>Tracheophyta</taxon>
        <taxon>Spermatophyta</taxon>
        <taxon>Magnoliopsida</taxon>
        <taxon>eudicotyledons</taxon>
        <taxon>Gunneridae</taxon>
        <taxon>Pentapetalae</taxon>
        <taxon>rosids</taxon>
        <taxon>malvids</taxon>
        <taxon>Malvales</taxon>
        <taxon>Malvaceae</taxon>
        <taxon>Malvoideae</taxon>
        <taxon>Hibiscus</taxon>
    </lineage>
</organism>
<protein>
    <submittedName>
        <fullName evidence="2">Uncharacterized protein</fullName>
    </submittedName>
</protein>
<dbReference type="Proteomes" id="UP001472677">
    <property type="component" value="Unassembled WGS sequence"/>
</dbReference>
<evidence type="ECO:0000256" key="1">
    <source>
        <dbReference type="SAM" id="MobiDB-lite"/>
    </source>
</evidence>
<feature type="compositionally biased region" description="Basic and acidic residues" evidence="1">
    <location>
        <begin position="102"/>
        <end position="112"/>
    </location>
</feature>
<evidence type="ECO:0000313" key="3">
    <source>
        <dbReference type="Proteomes" id="UP001472677"/>
    </source>
</evidence>
<proteinExistence type="predicted"/>
<sequence>MGMDRHIQKGQRGLDVHCYVPFAIKSNSGSQFVIRNVTNKNSIALHVGSMNLVIPSNRFPFRISLFNLPHLYDCFGVIDAWDHSVVCPENFAEKCPSGQNRASHETPRQKFD</sequence>
<feature type="region of interest" description="Disordered" evidence="1">
    <location>
        <begin position="92"/>
        <end position="112"/>
    </location>
</feature>
<evidence type="ECO:0000313" key="2">
    <source>
        <dbReference type="EMBL" id="KAK8587504.1"/>
    </source>
</evidence>
<keyword evidence="3" id="KW-1185">Reference proteome</keyword>
<dbReference type="EMBL" id="JBBPBM010000004">
    <property type="protein sequence ID" value="KAK8587504.1"/>
    <property type="molecule type" value="Genomic_DNA"/>
</dbReference>
<reference evidence="2 3" key="1">
    <citation type="journal article" date="2024" name="G3 (Bethesda)">
        <title>Genome assembly of Hibiscus sabdariffa L. provides insights into metabolisms of medicinal natural products.</title>
        <authorList>
            <person name="Kim T."/>
        </authorList>
    </citation>
    <scope>NUCLEOTIDE SEQUENCE [LARGE SCALE GENOMIC DNA]</scope>
    <source>
        <strain evidence="2">TK-2024</strain>
        <tissue evidence="2">Old leaves</tissue>
    </source>
</reference>
<gene>
    <name evidence="2" type="ORF">V6N12_021992</name>
</gene>
<name>A0ABR2FTW0_9ROSI</name>